<name>A0A6G3ZW52_9BACL</name>
<proteinExistence type="predicted"/>
<dbReference type="SUPFAM" id="SSF53335">
    <property type="entry name" value="S-adenosyl-L-methionine-dependent methyltransferases"/>
    <property type="match status" value="1"/>
</dbReference>
<evidence type="ECO:0000259" key="4">
    <source>
        <dbReference type="Pfam" id="PF01555"/>
    </source>
</evidence>
<dbReference type="InterPro" id="IPR029063">
    <property type="entry name" value="SAM-dependent_MTases_sf"/>
</dbReference>
<dbReference type="GO" id="GO:0008170">
    <property type="term" value="F:N-methyltransferase activity"/>
    <property type="evidence" value="ECO:0007669"/>
    <property type="project" value="InterPro"/>
</dbReference>
<evidence type="ECO:0000313" key="5">
    <source>
        <dbReference type="EMBL" id="NEW05934.1"/>
    </source>
</evidence>
<accession>A0A6G3ZW52</accession>
<evidence type="ECO:0000256" key="2">
    <source>
        <dbReference type="ARBA" id="ARBA00022679"/>
    </source>
</evidence>
<keyword evidence="1" id="KW-0489">Methyltransferase</keyword>
<evidence type="ECO:0000256" key="3">
    <source>
        <dbReference type="ARBA" id="ARBA00022747"/>
    </source>
</evidence>
<sequence>MSSVEEKEVIYTVHQGCNSGLIKNAVELYFNPGESIADVTYGRGVFWKDIDRTQYNVVGTDIQTGVDFRKLPYPDISFDNSVIDPPYARISNLKGMVECYNTTRHITHADIIQMYKEGLEELNRITKKSGFIFCKCQDAIYGGKQKWSHFEIYQIAQELGLIAEDLFILINTKKPKPLYKQQHARKNHSYLWVFRKGL</sequence>
<evidence type="ECO:0000256" key="1">
    <source>
        <dbReference type="ARBA" id="ARBA00022603"/>
    </source>
</evidence>
<dbReference type="AlphaFoldDB" id="A0A6G3ZW52"/>
<dbReference type="GO" id="GO:0009307">
    <property type="term" value="P:DNA restriction-modification system"/>
    <property type="evidence" value="ECO:0007669"/>
    <property type="project" value="UniProtKB-KW"/>
</dbReference>
<reference evidence="5" key="1">
    <citation type="submission" date="2020-02" db="EMBL/GenBank/DDBJ databases">
        <authorList>
            <person name="Shen X.-R."/>
            <person name="Zhang Y.-X."/>
        </authorList>
    </citation>
    <scope>NUCLEOTIDE SEQUENCE</scope>
    <source>
        <strain evidence="5">SYP-B3998</strain>
    </source>
</reference>
<dbReference type="GO" id="GO:0003677">
    <property type="term" value="F:DNA binding"/>
    <property type="evidence" value="ECO:0007669"/>
    <property type="project" value="InterPro"/>
</dbReference>
<comment type="caution">
    <text evidence="5">The sequence shown here is derived from an EMBL/GenBank/DDBJ whole genome shotgun (WGS) entry which is preliminary data.</text>
</comment>
<keyword evidence="2" id="KW-0808">Transferase</keyword>
<feature type="domain" description="DNA methylase N-4/N-6" evidence="4">
    <location>
        <begin position="81"/>
        <end position="197"/>
    </location>
</feature>
<dbReference type="EMBL" id="JAAIKC010000002">
    <property type="protein sequence ID" value="NEW05934.1"/>
    <property type="molecule type" value="Genomic_DNA"/>
</dbReference>
<dbReference type="Gene3D" id="3.40.50.150">
    <property type="entry name" value="Vaccinia Virus protein VP39"/>
    <property type="match status" value="1"/>
</dbReference>
<organism evidence="5">
    <name type="scientific">Paenibacillus sp. SYP-B3998</name>
    <dbReference type="NCBI Taxonomy" id="2678564"/>
    <lineage>
        <taxon>Bacteria</taxon>
        <taxon>Bacillati</taxon>
        <taxon>Bacillota</taxon>
        <taxon>Bacilli</taxon>
        <taxon>Bacillales</taxon>
        <taxon>Paenibacillaceae</taxon>
        <taxon>Paenibacillus</taxon>
    </lineage>
</organism>
<dbReference type="Pfam" id="PF01555">
    <property type="entry name" value="N6_N4_Mtase"/>
    <property type="match status" value="1"/>
</dbReference>
<keyword evidence="3" id="KW-0680">Restriction system</keyword>
<protein>
    <recommendedName>
        <fullName evidence="4">DNA methylase N-4/N-6 domain-containing protein</fullName>
    </recommendedName>
</protein>
<dbReference type="InterPro" id="IPR002941">
    <property type="entry name" value="DNA_methylase_N4/N6"/>
</dbReference>
<gene>
    <name evidence="5" type="ORF">GK047_07915</name>
</gene>
<dbReference type="GO" id="GO:0032259">
    <property type="term" value="P:methylation"/>
    <property type="evidence" value="ECO:0007669"/>
    <property type="project" value="UniProtKB-KW"/>
</dbReference>
<dbReference type="RefSeq" id="WP_163943879.1">
    <property type="nucleotide sequence ID" value="NZ_JAAIKC010000002.1"/>
</dbReference>